<evidence type="ECO:0000313" key="2">
    <source>
        <dbReference type="EMBL" id="MFD1873208.1"/>
    </source>
</evidence>
<dbReference type="Pfam" id="PF21805">
    <property type="entry name" value="Imm5_like"/>
    <property type="match status" value="1"/>
</dbReference>
<accession>A0ABW4QUF6</accession>
<organism evidence="2 3">
    <name type="scientific">Hymenobacter bucti</name>
    <dbReference type="NCBI Taxonomy" id="1844114"/>
    <lineage>
        <taxon>Bacteria</taxon>
        <taxon>Pseudomonadati</taxon>
        <taxon>Bacteroidota</taxon>
        <taxon>Cytophagia</taxon>
        <taxon>Cytophagales</taxon>
        <taxon>Hymenobacteraceae</taxon>
        <taxon>Hymenobacter</taxon>
    </lineage>
</organism>
<evidence type="ECO:0000259" key="1">
    <source>
        <dbReference type="Pfam" id="PF21805"/>
    </source>
</evidence>
<dbReference type="EMBL" id="JBHUFD010000005">
    <property type="protein sequence ID" value="MFD1873208.1"/>
    <property type="molecule type" value="Genomic_DNA"/>
</dbReference>
<feature type="domain" description="Imm-5-like" evidence="1">
    <location>
        <begin position="17"/>
        <end position="119"/>
    </location>
</feature>
<name>A0ABW4QUF6_9BACT</name>
<gene>
    <name evidence="2" type="ORF">ACFSDX_12265</name>
</gene>
<comment type="caution">
    <text evidence="2">The sequence shown here is derived from an EMBL/GenBank/DDBJ whole genome shotgun (WGS) entry which is preliminary data.</text>
</comment>
<protein>
    <submittedName>
        <fullName evidence="2">Immunity protein</fullName>
    </submittedName>
</protein>
<dbReference type="RefSeq" id="WP_382315462.1">
    <property type="nucleotide sequence ID" value="NZ_JBHUFD010000005.1"/>
</dbReference>
<reference evidence="3" key="1">
    <citation type="journal article" date="2019" name="Int. J. Syst. Evol. Microbiol.">
        <title>The Global Catalogue of Microorganisms (GCM) 10K type strain sequencing project: providing services to taxonomists for standard genome sequencing and annotation.</title>
        <authorList>
            <consortium name="The Broad Institute Genomics Platform"/>
            <consortium name="The Broad Institute Genome Sequencing Center for Infectious Disease"/>
            <person name="Wu L."/>
            <person name="Ma J."/>
        </authorList>
    </citation>
    <scope>NUCLEOTIDE SEQUENCE [LARGE SCALE GENOMIC DNA]</scope>
    <source>
        <strain evidence="3">CGMCC 1.15795</strain>
    </source>
</reference>
<dbReference type="Proteomes" id="UP001597197">
    <property type="component" value="Unassembled WGS sequence"/>
</dbReference>
<evidence type="ECO:0000313" key="3">
    <source>
        <dbReference type="Proteomes" id="UP001597197"/>
    </source>
</evidence>
<sequence length="126" mass="12877">MSSSAKKPFANPALPIHHALALDAAARAEQVLPFFERAYPQDARPRCAIATLRAWVDGQASMVACRQAAFAAHAAARAANQPAAVAAARAAGQAAAVAHMYTHAPHAAAYATKAITLAATAAPTPL</sequence>
<dbReference type="InterPro" id="IPR048667">
    <property type="entry name" value="Imm5-like"/>
</dbReference>
<proteinExistence type="predicted"/>
<keyword evidence="3" id="KW-1185">Reference proteome</keyword>